<comment type="caution">
    <text evidence="1">The sequence shown here is derived from an EMBL/GenBank/DDBJ whole genome shotgun (WGS) entry which is preliminary data.</text>
</comment>
<dbReference type="Gene3D" id="3.90.226.10">
    <property type="entry name" value="2-enoyl-CoA Hydratase, Chain A, domain 1"/>
    <property type="match status" value="1"/>
</dbReference>
<keyword evidence="2" id="KW-1185">Reference proteome</keyword>
<organism evidence="1 2">
    <name type="scientific">Tenacibaculum polynesiense</name>
    <dbReference type="NCBI Taxonomy" id="3137857"/>
    <lineage>
        <taxon>Bacteria</taxon>
        <taxon>Pseudomonadati</taxon>
        <taxon>Bacteroidota</taxon>
        <taxon>Flavobacteriia</taxon>
        <taxon>Flavobacteriales</taxon>
        <taxon>Flavobacteriaceae</taxon>
        <taxon>Tenacibaculum</taxon>
    </lineage>
</organism>
<dbReference type="InterPro" id="IPR001753">
    <property type="entry name" value="Enoyl-CoA_hydra/iso"/>
</dbReference>
<evidence type="ECO:0000313" key="2">
    <source>
        <dbReference type="Proteomes" id="UP001497527"/>
    </source>
</evidence>
<proteinExistence type="predicted"/>
<evidence type="ECO:0000313" key="1">
    <source>
        <dbReference type="EMBL" id="CAL2103916.1"/>
    </source>
</evidence>
<dbReference type="SUPFAM" id="SSF52096">
    <property type="entry name" value="ClpP/crotonase"/>
    <property type="match status" value="1"/>
</dbReference>
<dbReference type="EMBL" id="CAXJIO010000014">
    <property type="protein sequence ID" value="CAL2103916.1"/>
    <property type="molecule type" value="Genomic_DNA"/>
</dbReference>
<dbReference type="PANTHER" id="PTHR11941:SF54">
    <property type="entry name" value="ENOYL-COA HYDRATASE, MITOCHONDRIAL"/>
    <property type="match status" value="1"/>
</dbReference>
<dbReference type="Gene3D" id="6.20.390.30">
    <property type="match status" value="1"/>
</dbReference>
<gene>
    <name evidence="1" type="ORF">T190423A01A_50164</name>
</gene>
<dbReference type="Pfam" id="PF00378">
    <property type="entry name" value="ECH_1"/>
    <property type="match status" value="1"/>
</dbReference>
<dbReference type="PANTHER" id="PTHR11941">
    <property type="entry name" value="ENOYL-COA HYDRATASE-RELATED"/>
    <property type="match status" value="1"/>
</dbReference>
<dbReference type="NCBIfam" id="NF006452">
    <property type="entry name" value="PRK08788.1"/>
    <property type="match status" value="1"/>
</dbReference>
<dbReference type="Proteomes" id="UP001497527">
    <property type="component" value="Unassembled WGS sequence"/>
</dbReference>
<protein>
    <submittedName>
        <fullName evidence="1">DSF synthase</fullName>
    </submittedName>
</protein>
<dbReference type="CDD" id="cd06558">
    <property type="entry name" value="crotonase-like"/>
    <property type="match status" value="1"/>
</dbReference>
<dbReference type="RefSeq" id="WP_348718126.1">
    <property type="nucleotide sequence ID" value="NZ_CAXJIO010000014.1"/>
</dbReference>
<sequence length="274" mass="31725">MIKNYKNFEVAYYPEHEMVLWRIKTSGVPNFSIEVLKEFQILSKDMHMMFADNKYPLKYLVSASSHDEVYNMGGDLPFFYKNIKENNKEALAEYADLCIEAVYNIHNAFGLPVLSIALVEGNAYGGGFECVMAHDIIIAKESAQFCLPENKFHLFPGMGAYSFLCRKINLSSAMDILYSGDVYDAKQLQQKGLINMAFKEVAGFDAIVQYISKNSFHFIYNHYKCLKRVFPLQKEELFDITNMWVEACMSMEKESLRRMELIINAQLRKEKLHK</sequence>
<accession>A0ABM9PE75</accession>
<dbReference type="InterPro" id="IPR029045">
    <property type="entry name" value="ClpP/crotonase-like_dom_sf"/>
</dbReference>
<name>A0ABM9PE75_9FLAO</name>
<reference evidence="1 2" key="1">
    <citation type="submission" date="2024-05" db="EMBL/GenBank/DDBJ databases">
        <authorList>
            <person name="Duchaud E."/>
        </authorList>
    </citation>
    <scope>NUCLEOTIDE SEQUENCE [LARGE SCALE GENOMIC DNA]</scope>
    <source>
        <strain evidence="1">Ena-SAMPLE-TAB-13-05-2024-13:56:06:370-140308</strain>
    </source>
</reference>